<dbReference type="OrthoDB" id="9793973at2"/>
<dbReference type="Gene3D" id="3.20.20.70">
    <property type="entry name" value="Aldolase class I"/>
    <property type="match status" value="1"/>
</dbReference>
<feature type="active site" description="Proton acceptor" evidence="14">
    <location>
        <position position="91"/>
    </location>
</feature>
<dbReference type="InterPro" id="IPR007197">
    <property type="entry name" value="rSAM"/>
</dbReference>
<evidence type="ECO:0000256" key="4">
    <source>
        <dbReference type="ARBA" id="ARBA00022490"/>
    </source>
</evidence>
<keyword evidence="3 14" id="KW-0004">4Fe-4S</keyword>
<comment type="cofactor">
    <cofactor evidence="14">
        <name>[4Fe-4S] cluster</name>
        <dbReference type="ChEBI" id="CHEBI:49883"/>
    </cofactor>
    <text evidence="14">Binds 1 [4Fe-4S] cluster. The cluster is coordinated with 3 cysteines and an exchangeable S-adenosyl-L-methionine.</text>
</comment>
<keyword evidence="6 14" id="KW-0489">Methyltransferase</keyword>
<name>L0DF53_SINAD</name>
<comment type="miscellaneous">
    <text evidence="14">Reaction proceeds by a ping-pong mechanism involving intermediate methylation of a conserved cysteine residue.</text>
</comment>
<feature type="binding site" evidence="14">
    <location>
        <begin position="160"/>
        <end position="161"/>
    </location>
    <ligand>
        <name>S-adenosyl-L-methionine</name>
        <dbReference type="ChEBI" id="CHEBI:59789"/>
    </ligand>
</feature>
<evidence type="ECO:0000256" key="12">
    <source>
        <dbReference type="ARBA" id="ARBA00023014"/>
    </source>
</evidence>
<dbReference type="InterPro" id="IPR004383">
    <property type="entry name" value="rRNA_lsu_MTrfase_RlmN/Cfr"/>
</dbReference>
<dbReference type="PANTHER" id="PTHR30544">
    <property type="entry name" value="23S RRNA METHYLTRANSFERASE"/>
    <property type="match status" value="1"/>
</dbReference>
<evidence type="ECO:0000256" key="7">
    <source>
        <dbReference type="ARBA" id="ARBA00022679"/>
    </source>
</evidence>
<dbReference type="KEGG" id="saci:Sinac_3776"/>
<keyword evidence="12 14" id="KW-0411">Iron-sulfur</keyword>
<dbReference type="GO" id="GO:0046872">
    <property type="term" value="F:metal ion binding"/>
    <property type="evidence" value="ECO:0007669"/>
    <property type="project" value="UniProtKB-KW"/>
</dbReference>
<comment type="catalytic activity">
    <reaction evidence="14">
        <text>adenosine(37) in tRNA + 2 reduced [2Fe-2S]-[ferredoxin] + 2 S-adenosyl-L-methionine = 2-methyladenosine(37) in tRNA + 5'-deoxyadenosine + L-methionine + 2 oxidized [2Fe-2S]-[ferredoxin] + S-adenosyl-L-homocysteine</text>
        <dbReference type="Rhea" id="RHEA:43332"/>
        <dbReference type="Rhea" id="RHEA-COMP:10000"/>
        <dbReference type="Rhea" id="RHEA-COMP:10001"/>
        <dbReference type="Rhea" id="RHEA-COMP:10162"/>
        <dbReference type="Rhea" id="RHEA-COMP:10485"/>
        <dbReference type="ChEBI" id="CHEBI:17319"/>
        <dbReference type="ChEBI" id="CHEBI:33737"/>
        <dbReference type="ChEBI" id="CHEBI:33738"/>
        <dbReference type="ChEBI" id="CHEBI:57844"/>
        <dbReference type="ChEBI" id="CHEBI:57856"/>
        <dbReference type="ChEBI" id="CHEBI:59789"/>
        <dbReference type="ChEBI" id="CHEBI:74411"/>
        <dbReference type="ChEBI" id="CHEBI:74497"/>
        <dbReference type="EC" id="2.1.1.192"/>
    </reaction>
</comment>
<dbReference type="Pfam" id="PF21016">
    <property type="entry name" value="RlmN_N"/>
    <property type="match status" value="1"/>
</dbReference>
<dbReference type="GO" id="GO:0030488">
    <property type="term" value="P:tRNA methylation"/>
    <property type="evidence" value="ECO:0007669"/>
    <property type="project" value="UniProtKB-UniRule"/>
</dbReference>
<feature type="active site" description="S-methylcysteine intermediate" evidence="14">
    <location>
        <position position="334"/>
    </location>
</feature>
<dbReference type="EC" id="2.1.1.192" evidence="14"/>
<keyword evidence="10 14" id="KW-0479">Metal-binding</keyword>
<comment type="caution">
    <text evidence="14">Lacks conserved residue(s) required for the propagation of feature annotation.</text>
</comment>
<comment type="function">
    <text evidence="14">Specifically methylates position 2 of adenine 2503 in 23S rRNA and position 2 of adenine 37 in tRNAs.</text>
</comment>
<dbReference type="GO" id="GO:0000049">
    <property type="term" value="F:tRNA binding"/>
    <property type="evidence" value="ECO:0007669"/>
    <property type="project" value="UniProtKB-UniRule"/>
</dbReference>
<feature type="binding site" evidence="14">
    <location>
        <position position="115"/>
    </location>
    <ligand>
        <name>[4Fe-4S] cluster</name>
        <dbReference type="ChEBI" id="CHEBI:49883"/>
        <note>4Fe-4S-S-AdoMet</note>
    </ligand>
</feature>
<proteinExistence type="inferred from homology"/>
<sequence>MKRALLEVPPPELAEWMVDRGFPGFHARQVLRWVFQRRVEQFALMSDLPKALREQLDAEWQVFATEVAYHHVSPDGTDKLLLGCADGRRIECVLMAEGERRTVCISTQVGCGMGCVFCASGLKGVERNLTRGEMVEQVVRLRNLLPAEETITNLVVMGMGESLANLDNLLAALDRICSSEGLGLGQRRVTISTVGLPEKMMVLAGLGRQYHLAVSLHAPTEALRNELVPINEKVGLGAVIDAADAYFRNSGRQVTFEYVMLRGINDRVEDARALADLLEARKAHVNLIPYNPVATLPYERPFPSTIQKFVSIVRGRGVSVSVRKTKGREIDAACGQLRRRFEDRPTVAIS</sequence>
<dbReference type="GO" id="GO:0002935">
    <property type="term" value="F:tRNA (adenine(37)-C2)-methyltransferase activity"/>
    <property type="evidence" value="ECO:0007669"/>
    <property type="project" value="UniProtKB-UniRule"/>
</dbReference>
<organism evidence="16 17">
    <name type="scientific">Singulisphaera acidiphila (strain ATCC BAA-1392 / DSM 18658 / VKM B-2454 / MOB10)</name>
    <dbReference type="NCBI Taxonomy" id="886293"/>
    <lineage>
        <taxon>Bacteria</taxon>
        <taxon>Pseudomonadati</taxon>
        <taxon>Planctomycetota</taxon>
        <taxon>Planctomycetia</taxon>
        <taxon>Isosphaerales</taxon>
        <taxon>Isosphaeraceae</taxon>
        <taxon>Singulisphaera</taxon>
    </lineage>
</organism>
<evidence type="ECO:0000256" key="3">
    <source>
        <dbReference type="ARBA" id="ARBA00022485"/>
    </source>
</evidence>
<dbReference type="PIRSF" id="PIRSF006004">
    <property type="entry name" value="CHP00048"/>
    <property type="match status" value="1"/>
</dbReference>
<comment type="subcellular location">
    <subcellularLocation>
        <location evidence="1 14">Cytoplasm</location>
    </subcellularLocation>
</comment>
<dbReference type="InterPro" id="IPR040072">
    <property type="entry name" value="Methyltransferase_A"/>
</dbReference>
<evidence type="ECO:0000256" key="2">
    <source>
        <dbReference type="ARBA" id="ARBA00007544"/>
    </source>
</evidence>
<comment type="similarity">
    <text evidence="2 14">Belongs to the radical SAM superfamily. RlmN family.</text>
</comment>
<keyword evidence="11 14" id="KW-0408">Iron</keyword>
<comment type="catalytic activity">
    <reaction evidence="14">
        <text>adenosine(2503) in 23S rRNA + 2 reduced [2Fe-2S]-[ferredoxin] + 2 S-adenosyl-L-methionine = 2-methyladenosine(2503) in 23S rRNA + 5'-deoxyadenosine + L-methionine + 2 oxidized [2Fe-2S]-[ferredoxin] + S-adenosyl-L-homocysteine</text>
        <dbReference type="Rhea" id="RHEA:42916"/>
        <dbReference type="Rhea" id="RHEA-COMP:10000"/>
        <dbReference type="Rhea" id="RHEA-COMP:10001"/>
        <dbReference type="Rhea" id="RHEA-COMP:10152"/>
        <dbReference type="Rhea" id="RHEA-COMP:10282"/>
        <dbReference type="ChEBI" id="CHEBI:17319"/>
        <dbReference type="ChEBI" id="CHEBI:33737"/>
        <dbReference type="ChEBI" id="CHEBI:33738"/>
        <dbReference type="ChEBI" id="CHEBI:57844"/>
        <dbReference type="ChEBI" id="CHEBI:57856"/>
        <dbReference type="ChEBI" id="CHEBI:59789"/>
        <dbReference type="ChEBI" id="CHEBI:74411"/>
        <dbReference type="ChEBI" id="CHEBI:74497"/>
        <dbReference type="EC" id="2.1.1.192"/>
    </reaction>
</comment>
<dbReference type="PANTHER" id="PTHR30544:SF5">
    <property type="entry name" value="RADICAL SAM CORE DOMAIN-CONTAINING PROTEIN"/>
    <property type="match status" value="1"/>
</dbReference>
<dbReference type="RefSeq" id="WP_015247148.1">
    <property type="nucleotide sequence ID" value="NC_019892.1"/>
</dbReference>
<keyword evidence="17" id="KW-1185">Reference proteome</keyword>
<evidence type="ECO:0000256" key="13">
    <source>
        <dbReference type="ARBA" id="ARBA00023157"/>
    </source>
</evidence>
<evidence type="ECO:0000256" key="9">
    <source>
        <dbReference type="ARBA" id="ARBA00022694"/>
    </source>
</evidence>
<dbReference type="eggNOG" id="COG0820">
    <property type="taxonomic scope" value="Bacteria"/>
</dbReference>
<gene>
    <name evidence="14" type="primary">rlmN</name>
    <name evidence="16" type="ordered locus">Sinac_3776</name>
</gene>
<reference evidence="16 17" key="1">
    <citation type="submission" date="2012-02" db="EMBL/GenBank/DDBJ databases">
        <title>Complete sequence of chromosome of Singulisphaera acidiphila DSM 18658.</title>
        <authorList>
            <consortium name="US DOE Joint Genome Institute (JGI-PGF)"/>
            <person name="Lucas S."/>
            <person name="Copeland A."/>
            <person name="Lapidus A."/>
            <person name="Glavina del Rio T."/>
            <person name="Dalin E."/>
            <person name="Tice H."/>
            <person name="Bruce D."/>
            <person name="Goodwin L."/>
            <person name="Pitluck S."/>
            <person name="Peters L."/>
            <person name="Ovchinnikova G."/>
            <person name="Chertkov O."/>
            <person name="Kyrpides N."/>
            <person name="Mavromatis K."/>
            <person name="Ivanova N."/>
            <person name="Brettin T."/>
            <person name="Detter J.C."/>
            <person name="Han C."/>
            <person name="Larimer F."/>
            <person name="Land M."/>
            <person name="Hauser L."/>
            <person name="Markowitz V."/>
            <person name="Cheng J.-F."/>
            <person name="Hugenholtz P."/>
            <person name="Woyke T."/>
            <person name="Wu D."/>
            <person name="Tindall B."/>
            <person name="Pomrenke H."/>
            <person name="Brambilla E."/>
            <person name="Klenk H.-P."/>
            <person name="Eisen J.A."/>
        </authorList>
    </citation>
    <scope>NUCLEOTIDE SEQUENCE [LARGE SCALE GENOMIC DNA]</scope>
    <source>
        <strain evidence="17">ATCC BAA-1392 / DSM 18658 / VKM B-2454 / MOB10</strain>
    </source>
</reference>
<dbReference type="NCBIfam" id="TIGR00048">
    <property type="entry name" value="rRNA_mod_RlmN"/>
    <property type="match status" value="1"/>
</dbReference>
<dbReference type="GO" id="GO:0070475">
    <property type="term" value="P:rRNA base methylation"/>
    <property type="evidence" value="ECO:0007669"/>
    <property type="project" value="UniProtKB-UniRule"/>
</dbReference>
<evidence type="ECO:0000256" key="1">
    <source>
        <dbReference type="ARBA" id="ARBA00004496"/>
    </source>
</evidence>
<evidence type="ECO:0000313" key="16">
    <source>
        <dbReference type="EMBL" id="AGA28009.1"/>
    </source>
</evidence>
<keyword evidence="4 14" id="KW-0963">Cytoplasm</keyword>
<dbReference type="Proteomes" id="UP000010798">
    <property type="component" value="Chromosome"/>
</dbReference>
<dbReference type="GO" id="GO:0051539">
    <property type="term" value="F:4 iron, 4 sulfur cluster binding"/>
    <property type="evidence" value="ECO:0007669"/>
    <property type="project" value="UniProtKB-UniRule"/>
</dbReference>
<dbReference type="GO" id="GO:0019843">
    <property type="term" value="F:rRNA binding"/>
    <property type="evidence" value="ECO:0007669"/>
    <property type="project" value="UniProtKB-UniRule"/>
</dbReference>
<dbReference type="InterPro" id="IPR013785">
    <property type="entry name" value="Aldolase_TIM"/>
</dbReference>
<dbReference type="GO" id="GO:0005737">
    <property type="term" value="C:cytoplasm"/>
    <property type="evidence" value="ECO:0007669"/>
    <property type="project" value="UniProtKB-SubCell"/>
</dbReference>
<dbReference type="PROSITE" id="PS51918">
    <property type="entry name" value="RADICAL_SAM"/>
    <property type="match status" value="1"/>
</dbReference>
<dbReference type="SFLD" id="SFLDG01062">
    <property type="entry name" value="methyltransferase_(Class_A)"/>
    <property type="match status" value="1"/>
</dbReference>
<dbReference type="AlphaFoldDB" id="L0DF53"/>
<dbReference type="Pfam" id="PF04055">
    <property type="entry name" value="Radical_SAM"/>
    <property type="match status" value="1"/>
</dbReference>
<dbReference type="EMBL" id="CP003364">
    <property type="protein sequence ID" value="AGA28009.1"/>
    <property type="molecule type" value="Genomic_DNA"/>
</dbReference>
<dbReference type="GO" id="GO:0070040">
    <property type="term" value="F:rRNA (adenine(2503)-C2-)-methyltransferase activity"/>
    <property type="evidence" value="ECO:0007669"/>
    <property type="project" value="UniProtKB-UniRule"/>
</dbReference>
<dbReference type="HAMAP" id="MF_01849">
    <property type="entry name" value="RNA_methyltr_RlmN"/>
    <property type="match status" value="1"/>
</dbReference>
<dbReference type="InterPro" id="IPR027492">
    <property type="entry name" value="RNA_MTrfase_RlmN"/>
</dbReference>
<evidence type="ECO:0000259" key="15">
    <source>
        <dbReference type="PROSITE" id="PS51918"/>
    </source>
</evidence>
<evidence type="ECO:0000256" key="10">
    <source>
        <dbReference type="ARBA" id="ARBA00022723"/>
    </source>
</evidence>
<keyword evidence="8 14" id="KW-0949">S-adenosyl-L-methionine</keyword>
<evidence type="ECO:0000313" key="17">
    <source>
        <dbReference type="Proteomes" id="UP000010798"/>
    </source>
</evidence>
<protein>
    <recommendedName>
        <fullName evidence="14">Probable dual-specificity RNA methyltransferase RlmN</fullName>
        <ecNumber evidence="14">2.1.1.192</ecNumber>
    </recommendedName>
    <alternativeName>
        <fullName evidence="14">23S rRNA (adenine(2503)-C(2))-methyltransferase</fullName>
    </alternativeName>
    <alternativeName>
        <fullName evidence="14">23S rRNA m2A2503 methyltransferase</fullName>
    </alternativeName>
    <alternativeName>
        <fullName evidence="14">Ribosomal RNA large subunit methyltransferase N</fullName>
    </alternativeName>
    <alternativeName>
        <fullName evidence="14">tRNA (adenine(37)-C(2))-methyltransferase</fullName>
    </alternativeName>
    <alternativeName>
        <fullName evidence="14">tRNA m2A37 methyltransferase</fullName>
    </alternativeName>
</protein>
<feature type="binding site" evidence="14">
    <location>
        <position position="118"/>
    </location>
    <ligand>
        <name>[4Fe-4S] cluster</name>
        <dbReference type="ChEBI" id="CHEBI:49883"/>
        <note>4Fe-4S-S-AdoMet</note>
    </ligand>
</feature>
<dbReference type="InterPro" id="IPR048641">
    <property type="entry name" value="RlmN_N"/>
</dbReference>
<dbReference type="STRING" id="886293.Sinac_3776"/>
<dbReference type="SFLD" id="SFLDS00029">
    <property type="entry name" value="Radical_SAM"/>
    <property type="match status" value="1"/>
</dbReference>
<evidence type="ECO:0000256" key="5">
    <source>
        <dbReference type="ARBA" id="ARBA00022552"/>
    </source>
</evidence>
<dbReference type="SFLD" id="SFLDF00275">
    <property type="entry name" value="adenosine_C2_methyltransferase"/>
    <property type="match status" value="1"/>
</dbReference>
<keyword evidence="7 14" id="KW-0808">Transferase</keyword>
<evidence type="ECO:0000256" key="14">
    <source>
        <dbReference type="HAMAP-Rule" id="MF_01849"/>
    </source>
</evidence>
<keyword evidence="5 14" id="KW-0698">rRNA processing</keyword>
<feature type="binding site" evidence="14">
    <location>
        <position position="291"/>
    </location>
    <ligand>
        <name>S-adenosyl-L-methionine</name>
        <dbReference type="ChEBI" id="CHEBI:59789"/>
    </ligand>
</feature>
<feature type="binding site" evidence="14">
    <location>
        <position position="111"/>
    </location>
    <ligand>
        <name>[4Fe-4S] cluster</name>
        <dbReference type="ChEBI" id="CHEBI:49883"/>
        <note>4Fe-4S-S-AdoMet</note>
    </ligand>
</feature>
<evidence type="ECO:0000256" key="11">
    <source>
        <dbReference type="ARBA" id="ARBA00023004"/>
    </source>
</evidence>
<dbReference type="CDD" id="cd01335">
    <property type="entry name" value="Radical_SAM"/>
    <property type="match status" value="1"/>
</dbReference>
<dbReference type="Gene3D" id="1.10.150.530">
    <property type="match status" value="1"/>
</dbReference>
<evidence type="ECO:0000256" key="8">
    <source>
        <dbReference type="ARBA" id="ARBA00022691"/>
    </source>
</evidence>
<feature type="domain" description="Radical SAM core" evidence="15">
    <location>
        <begin position="97"/>
        <end position="329"/>
    </location>
</feature>
<keyword evidence="9 14" id="KW-0819">tRNA processing</keyword>
<evidence type="ECO:0000256" key="6">
    <source>
        <dbReference type="ARBA" id="ARBA00022603"/>
    </source>
</evidence>
<dbReference type="InterPro" id="IPR058240">
    <property type="entry name" value="rSAM_sf"/>
</dbReference>
<keyword evidence="13 14" id="KW-1015">Disulfide bond</keyword>
<dbReference type="SUPFAM" id="SSF102114">
    <property type="entry name" value="Radical SAM enzymes"/>
    <property type="match status" value="1"/>
</dbReference>
<feature type="binding site" evidence="14">
    <location>
        <position position="192"/>
    </location>
    <ligand>
        <name>S-adenosyl-L-methionine</name>
        <dbReference type="ChEBI" id="CHEBI:59789"/>
    </ligand>
</feature>
<accession>L0DF53</accession>
<dbReference type="FunFam" id="3.20.20.70:FF:000014">
    <property type="entry name" value="Probable dual-specificity RNA methyltransferase RlmN"/>
    <property type="match status" value="1"/>
</dbReference>
<feature type="binding site" evidence="14">
    <location>
        <begin position="215"/>
        <end position="217"/>
    </location>
    <ligand>
        <name>S-adenosyl-L-methionine</name>
        <dbReference type="ChEBI" id="CHEBI:59789"/>
    </ligand>
</feature>
<dbReference type="HOGENOM" id="CLU_029101_0_1_0"/>